<dbReference type="GO" id="GO:0016887">
    <property type="term" value="F:ATP hydrolysis activity"/>
    <property type="evidence" value="ECO:0007669"/>
    <property type="project" value="InterPro"/>
</dbReference>
<evidence type="ECO:0000256" key="5">
    <source>
        <dbReference type="ARBA" id="ARBA00022692"/>
    </source>
</evidence>
<feature type="transmembrane region" description="Helical" evidence="13">
    <location>
        <begin position="308"/>
        <end position="330"/>
    </location>
</feature>
<evidence type="ECO:0000313" key="16">
    <source>
        <dbReference type="EMBL" id="SEI78573.1"/>
    </source>
</evidence>
<evidence type="ECO:0000256" key="2">
    <source>
        <dbReference type="ARBA" id="ARBA00022448"/>
    </source>
</evidence>
<keyword evidence="4" id="KW-0997">Cell inner membrane</keyword>
<accession>A0A1H6TEN4</accession>
<dbReference type="SUPFAM" id="SSF52540">
    <property type="entry name" value="P-loop containing nucleoside triphosphate hydrolases"/>
    <property type="match status" value="1"/>
</dbReference>
<dbReference type="AlphaFoldDB" id="A0A1H6TEN4"/>
<dbReference type="InterPro" id="IPR011527">
    <property type="entry name" value="ABC1_TM_dom"/>
</dbReference>
<keyword evidence="10" id="KW-0445">Lipid transport</keyword>
<keyword evidence="2" id="KW-0813">Transport</keyword>
<dbReference type="PROSITE" id="PS50929">
    <property type="entry name" value="ABC_TM1F"/>
    <property type="match status" value="1"/>
</dbReference>
<keyword evidence="7 16" id="KW-0067">ATP-binding</keyword>
<keyword evidence="9 13" id="KW-1133">Transmembrane helix</keyword>
<evidence type="ECO:0000256" key="3">
    <source>
        <dbReference type="ARBA" id="ARBA00022475"/>
    </source>
</evidence>
<dbReference type="GO" id="GO:0034040">
    <property type="term" value="F:ATPase-coupled lipid transmembrane transporter activity"/>
    <property type="evidence" value="ECO:0007669"/>
    <property type="project" value="InterPro"/>
</dbReference>
<keyword evidence="5 13" id="KW-0812">Transmembrane</keyword>
<dbReference type="CDD" id="cd18552">
    <property type="entry name" value="ABC_6TM_MsbA_like"/>
    <property type="match status" value="1"/>
</dbReference>
<keyword evidence="3" id="KW-1003">Cell membrane</keyword>
<dbReference type="Pfam" id="PF00664">
    <property type="entry name" value="ABC_membrane"/>
    <property type="match status" value="1"/>
</dbReference>
<feature type="transmembrane region" description="Helical" evidence="13">
    <location>
        <begin position="342"/>
        <end position="360"/>
    </location>
</feature>
<dbReference type="InterPro" id="IPR027417">
    <property type="entry name" value="P-loop_NTPase"/>
</dbReference>
<dbReference type="Gene3D" id="3.40.50.300">
    <property type="entry name" value="P-loop containing nucleotide triphosphate hydrolases"/>
    <property type="match status" value="1"/>
</dbReference>
<evidence type="ECO:0000259" key="15">
    <source>
        <dbReference type="PROSITE" id="PS50929"/>
    </source>
</evidence>
<dbReference type="Proteomes" id="UP000198866">
    <property type="component" value="Unassembled WGS sequence"/>
</dbReference>
<dbReference type="PANTHER" id="PTHR43394:SF1">
    <property type="entry name" value="ATP-BINDING CASSETTE SUB-FAMILY B MEMBER 10, MITOCHONDRIAL"/>
    <property type="match status" value="1"/>
</dbReference>
<dbReference type="GO" id="GO:0015421">
    <property type="term" value="F:ABC-type oligopeptide transporter activity"/>
    <property type="evidence" value="ECO:0007669"/>
    <property type="project" value="TreeGrafter"/>
</dbReference>
<dbReference type="GO" id="GO:0005886">
    <property type="term" value="C:plasma membrane"/>
    <property type="evidence" value="ECO:0007669"/>
    <property type="project" value="UniProtKB-SubCell"/>
</dbReference>
<evidence type="ECO:0000256" key="10">
    <source>
        <dbReference type="ARBA" id="ARBA00023055"/>
    </source>
</evidence>
<feature type="domain" description="ABC transmembrane type-1" evidence="15">
    <location>
        <begin position="85"/>
        <end position="368"/>
    </location>
</feature>
<feature type="domain" description="ABC transporter" evidence="14">
    <location>
        <begin position="400"/>
        <end position="637"/>
    </location>
</feature>
<feature type="transmembrane region" description="Helical" evidence="13">
    <location>
        <begin position="193"/>
        <end position="217"/>
    </location>
</feature>
<evidence type="ECO:0000256" key="4">
    <source>
        <dbReference type="ARBA" id="ARBA00022519"/>
    </source>
</evidence>
<evidence type="ECO:0000256" key="11">
    <source>
        <dbReference type="ARBA" id="ARBA00023136"/>
    </source>
</evidence>
<evidence type="ECO:0000256" key="13">
    <source>
        <dbReference type="SAM" id="Phobius"/>
    </source>
</evidence>
<evidence type="ECO:0000313" key="17">
    <source>
        <dbReference type="Proteomes" id="UP000198866"/>
    </source>
</evidence>
<evidence type="ECO:0000259" key="14">
    <source>
        <dbReference type="PROSITE" id="PS50893"/>
    </source>
</evidence>
<evidence type="ECO:0000256" key="8">
    <source>
        <dbReference type="ARBA" id="ARBA00022967"/>
    </source>
</evidence>
<keyword evidence="12" id="KW-0175">Coiled coil</keyword>
<keyword evidence="11 13" id="KW-0472">Membrane</keyword>
<dbReference type="PROSITE" id="PS50893">
    <property type="entry name" value="ABC_TRANSPORTER_2"/>
    <property type="match status" value="1"/>
</dbReference>
<reference evidence="17" key="1">
    <citation type="submission" date="2016-10" db="EMBL/GenBank/DDBJ databases">
        <authorList>
            <person name="Varghese N."/>
            <person name="Submissions S."/>
        </authorList>
    </citation>
    <scope>NUCLEOTIDE SEQUENCE [LARGE SCALE GENOMIC DNA]</scope>
    <source>
        <strain evidence="17">LMG 26031</strain>
    </source>
</reference>
<feature type="coiled-coil region" evidence="12">
    <location>
        <begin position="240"/>
        <end position="267"/>
    </location>
</feature>
<name>A0A1H6TEN4_9BURK</name>
<sequence length="644" mass="70025">MRAFTVNRPTRDSNLDGLQCRICKSARGAVHGRGGTPRSASAFPEDLLSAKPTLSKPIGSGEVSSSVVVLRRLWPYVKPLIWTVIAAIATMGAVAATEAGIPALLKPLLDHGFGSHGSDSAKWYVPLAVIGLALVRGVAQYASGYLLSYVSNRILLDLRLTMFNRMIHGSVAFFQRETASTVINAIVFEVNQILNVLTGVMVTLVRDSLTVVFLLGYLFYLNWRLTLIVAVLLPGIGWLVGKINRRLRRLNREHQTLTNELSYIVEETVGGYKVVKVHNGEQYEIDRFTQMSKRLRGYSMRMTVSGGLAQPLTQFLASIALAVVITIAVVQSSHDQTTVGGFVAFVTSMLLIISPLKHLMDVNQPLQRGMTAAELIFGLIDEPSEPEGGGRKLERATGEVEFRDVSFMYGASGPMQRQTLDSVSFKVAPGEMVALAGPSGSGKTTLVNLLPRFFDPSGGKVLVDGIALPEYGIHALRSQIAMVSQDVVLFNDTIANNVAYGQAADAERVKAALHAANLWDTVASMPNGIDTLIGDNGMMLSGGQRQRLAIARAVYKDAPILILDEATSALDSESERHVQAALETLMKGRTTLVIAHRLSTIERADRILVLDAGRIVERGSHRELLAQDGLYAHLHRIQFQQHAA</sequence>
<keyword evidence="6" id="KW-0547">Nucleotide-binding</keyword>
<dbReference type="SMART" id="SM00382">
    <property type="entry name" value="AAA"/>
    <property type="match status" value="1"/>
</dbReference>
<keyword evidence="8" id="KW-1278">Translocase</keyword>
<dbReference type="GO" id="GO:0005524">
    <property type="term" value="F:ATP binding"/>
    <property type="evidence" value="ECO:0007669"/>
    <property type="project" value="UniProtKB-KW"/>
</dbReference>
<feature type="transmembrane region" description="Helical" evidence="13">
    <location>
        <begin position="80"/>
        <end position="103"/>
    </location>
</feature>
<evidence type="ECO:0000256" key="12">
    <source>
        <dbReference type="SAM" id="Coils"/>
    </source>
</evidence>
<dbReference type="PROSITE" id="PS00211">
    <property type="entry name" value="ABC_TRANSPORTER_1"/>
    <property type="match status" value="1"/>
</dbReference>
<dbReference type="InterPro" id="IPR003439">
    <property type="entry name" value="ABC_transporter-like_ATP-bd"/>
</dbReference>
<evidence type="ECO:0000256" key="1">
    <source>
        <dbReference type="ARBA" id="ARBA00004651"/>
    </source>
</evidence>
<evidence type="ECO:0000256" key="6">
    <source>
        <dbReference type="ARBA" id="ARBA00022741"/>
    </source>
</evidence>
<dbReference type="InterPro" id="IPR011917">
    <property type="entry name" value="ABC_transpr_lipidA"/>
</dbReference>
<evidence type="ECO:0000256" key="9">
    <source>
        <dbReference type="ARBA" id="ARBA00022989"/>
    </source>
</evidence>
<dbReference type="Gene3D" id="1.20.1560.10">
    <property type="entry name" value="ABC transporter type 1, transmembrane domain"/>
    <property type="match status" value="1"/>
</dbReference>
<dbReference type="InterPro" id="IPR017871">
    <property type="entry name" value="ABC_transporter-like_CS"/>
</dbReference>
<dbReference type="InterPro" id="IPR039421">
    <property type="entry name" value="Type_1_exporter"/>
</dbReference>
<organism evidence="16 17">
    <name type="scientific">Paraburkholderia diazotrophica</name>
    <dbReference type="NCBI Taxonomy" id="667676"/>
    <lineage>
        <taxon>Bacteria</taxon>
        <taxon>Pseudomonadati</taxon>
        <taxon>Pseudomonadota</taxon>
        <taxon>Betaproteobacteria</taxon>
        <taxon>Burkholderiales</taxon>
        <taxon>Burkholderiaceae</taxon>
        <taxon>Paraburkholderia</taxon>
    </lineage>
</organism>
<keyword evidence="17" id="KW-1185">Reference proteome</keyword>
<protein>
    <submittedName>
        <fullName evidence="16">ATP-binding cassette, subfamily B, MsbA</fullName>
    </submittedName>
</protein>
<dbReference type="SUPFAM" id="SSF90123">
    <property type="entry name" value="ABC transporter transmembrane region"/>
    <property type="match status" value="1"/>
</dbReference>
<feature type="transmembrane region" description="Helical" evidence="13">
    <location>
        <begin position="123"/>
        <end position="150"/>
    </location>
</feature>
<dbReference type="InterPro" id="IPR003593">
    <property type="entry name" value="AAA+_ATPase"/>
</dbReference>
<dbReference type="NCBIfam" id="TIGR02203">
    <property type="entry name" value="MsbA_lipidA"/>
    <property type="match status" value="1"/>
</dbReference>
<dbReference type="EMBL" id="FNYE01000004">
    <property type="protein sequence ID" value="SEI78573.1"/>
    <property type="molecule type" value="Genomic_DNA"/>
</dbReference>
<proteinExistence type="predicted"/>
<dbReference type="FunFam" id="3.40.50.300:FF:000140">
    <property type="entry name" value="Lipid A export ATP-binding/permease protein MsbA"/>
    <property type="match status" value="1"/>
</dbReference>
<dbReference type="STRING" id="667676.SAMN05192539_1004103"/>
<comment type="subcellular location">
    <subcellularLocation>
        <location evidence="1">Cell membrane</location>
        <topology evidence="1">Multi-pass membrane protein</topology>
    </subcellularLocation>
</comment>
<gene>
    <name evidence="16" type="ORF">SAMN05192539_1004103</name>
</gene>
<dbReference type="PANTHER" id="PTHR43394">
    <property type="entry name" value="ATP-DEPENDENT PERMEASE MDL1, MITOCHONDRIAL"/>
    <property type="match status" value="1"/>
</dbReference>
<dbReference type="Pfam" id="PF00005">
    <property type="entry name" value="ABC_tran"/>
    <property type="match status" value="1"/>
</dbReference>
<evidence type="ECO:0000256" key="7">
    <source>
        <dbReference type="ARBA" id="ARBA00022840"/>
    </source>
</evidence>
<feature type="transmembrane region" description="Helical" evidence="13">
    <location>
        <begin position="223"/>
        <end position="241"/>
    </location>
</feature>
<dbReference type="InterPro" id="IPR036640">
    <property type="entry name" value="ABC1_TM_sf"/>
</dbReference>